<protein>
    <submittedName>
        <fullName evidence="3">SWIM zinc finger family protein</fullName>
    </submittedName>
</protein>
<dbReference type="GO" id="GO:0008270">
    <property type="term" value="F:zinc ion binding"/>
    <property type="evidence" value="ECO:0007669"/>
    <property type="project" value="UniProtKB-KW"/>
</dbReference>
<dbReference type="AlphaFoldDB" id="A0A832ZTV0"/>
<evidence type="ECO:0000259" key="2">
    <source>
        <dbReference type="PROSITE" id="PS50966"/>
    </source>
</evidence>
<dbReference type="EMBL" id="DQVR01000102">
    <property type="protein sequence ID" value="HIQ24306.1"/>
    <property type="molecule type" value="Genomic_DNA"/>
</dbReference>
<dbReference type="Pfam" id="PF04434">
    <property type="entry name" value="SWIM"/>
    <property type="match status" value="1"/>
</dbReference>
<dbReference type="Proteomes" id="UP000600071">
    <property type="component" value="Unassembled WGS sequence"/>
</dbReference>
<organism evidence="3 4">
    <name type="scientific">Pyrodictium delaneyi</name>
    <dbReference type="NCBI Taxonomy" id="1273541"/>
    <lineage>
        <taxon>Archaea</taxon>
        <taxon>Thermoproteota</taxon>
        <taxon>Thermoprotei</taxon>
        <taxon>Desulfurococcales</taxon>
        <taxon>Pyrodictiaceae</taxon>
        <taxon>Pyrodictium</taxon>
    </lineage>
</organism>
<accession>A0A832ZTV0</accession>
<name>A0A832ZTV0_9CREN</name>
<evidence type="ECO:0000256" key="1">
    <source>
        <dbReference type="PROSITE-ProRule" id="PRU00325"/>
    </source>
</evidence>
<gene>
    <name evidence="3" type="ORF">EYH50_04575</name>
</gene>
<comment type="caution">
    <text evidence="3">The sequence shown here is derived from an EMBL/GenBank/DDBJ whole genome shotgun (WGS) entry which is preliminary data.</text>
</comment>
<sequence>MRMHSLDTAALIPGSSKARYRGSKRLLLEAARIINQGRLVYVRMLGPDAYVATVRGNTDIYTVYYNPAKGYLRCTCPASTYHKLCKHAIAAKMYIDNLLRGITRGSAETSYIIDTARM</sequence>
<feature type="domain" description="SWIM-type" evidence="2">
    <location>
        <begin position="61"/>
        <end position="96"/>
    </location>
</feature>
<reference evidence="3" key="1">
    <citation type="journal article" date="2020" name="ISME J.">
        <title>Gammaproteobacteria mediating utilization of methyl-, sulfur- and petroleum organic compounds in deep ocean hydrothermal plumes.</title>
        <authorList>
            <person name="Zhou Z."/>
            <person name="Liu Y."/>
            <person name="Pan J."/>
            <person name="Cron B.R."/>
            <person name="Toner B.M."/>
            <person name="Anantharaman K."/>
            <person name="Breier J.A."/>
            <person name="Dick G.J."/>
            <person name="Li M."/>
        </authorList>
    </citation>
    <scope>NUCLEOTIDE SEQUENCE</scope>
    <source>
        <strain evidence="3">SZUA-1523</strain>
    </source>
</reference>
<evidence type="ECO:0000313" key="4">
    <source>
        <dbReference type="Proteomes" id="UP000600071"/>
    </source>
</evidence>
<keyword evidence="1" id="KW-0862">Zinc</keyword>
<dbReference type="InterPro" id="IPR007527">
    <property type="entry name" value="Znf_SWIM"/>
</dbReference>
<proteinExistence type="predicted"/>
<evidence type="ECO:0000313" key="3">
    <source>
        <dbReference type="EMBL" id="HIQ24306.1"/>
    </source>
</evidence>
<keyword evidence="1" id="KW-0863">Zinc-finger</keyword>
<keyword evidence="1" id="KW-0479">Metal-binding</keyword>
<dbReference type="PROSITE" id="PS50966">
    <property type="entry name" value="ZF_SWIM"/>
    <property type="match status" value="1"/>
</dbReference>